<protein>
    <submittedName>
        <fullName evidence="2">Uncharacterized protein</fullName>
    </submittedName>
</protein>
<proteinExistence type="predicted"/>
<accession>W9CA75</accession>
<dbReference type="EMBL" id="AYSA01000497">
    <property type="protein sequence ID" value="ESZ91450.1"/>
    <property type="molecule type" value="Genomic_DNA"/>
</dbReference>
<keyword evidence="3" id="KW-1185">Reference proteome</keyword>
<organism evidence="2 3">
    <name type="scientific">Sclerotinia borealis (strain F-4128)</name>
    <dbReference type="NCBI Taxonomy" id="1432307"/>
    <lineage>
        <taxon>Eukaryota</taxon>
        <taxon>Fungi</taxon>
        <taxon>Dikarya</taxon>
        <taxon>Ascomycota</taxon>
        <taxon>Pezizomycotina</taxon>
        <taxon>Leotiomycetes</taxon>
        <taxon>Helotiales</taxon>
        <taxon>Sclerotiniaceae</taxon>
        <taxon>Sclerotinia</taxon>
    </lineage>
</organism>
<dbReference type="AlphaFoldDB" id="W9CA75"/>
<gene>
    <name evidence="2" type="ORF">SBOR_8173</name>
</gene>
<name>W9CA75_SCLBF</name>
<dbReference type="OrthoDB" id="3554961at2759"/>
<evidence type="ECO:0000313" key="2">
    <source>
        <dbReference type="EMBL" id="ESZ91450.1"/>
    </source>
</evidence>
<feature type="region of interest" description="Disordered" evidence="1">
    <location>
        <begin position="43"/>
        <end position="62"/>
    </location>
</feature>
<evidence type="ECO:0000256" key="1">
    <source>
        <dbReference type="SAM" id="MobiDB-lite"/>
    </source>
</evidence>
<sequence>MNENDKELMIAALAQHKQMDFKLLAQTLKPDLQPDEITRAMVENVDNDSAEPPSLSKKKDKGQAKAAIVKLERIDKEDQAFEDAIFSSNYDEL</sequence>
<dbReference type="Proteomes" id="UP000019487">
    <property type="component" value="Unassembled WGS sequence"/>
</dbReference>
<reference evidence="2 3" key="1">
    <citation type="journal article" date="2014" name="Genome Announc.">
        <title>Draft genome sequence of Sclerotinia borealis, a psychrophilic plant pathogenic fungus.</title>
        <authorList>
            <person name="Mardanov A.V."/>
            <person name="Beletsky A.V."/>
            <person name="Kadnikov V.V."/>
            <person name="Ignatov A.N."/>
            <person name="Ravin N.V."/>
        </authorList>
    </citation>
    <scope>NUCLEOTIDE SEQUENCE [LARGE SCALE GENOMIC DNA]</scope>
    <source>
        <strain evidence="3">F-4157</strain>
    </source>
</reference>
<comment type="caution">
    <text evidence="2">The sequence shown here is derived from an EMBL/GenBank/DDBJ whole genome shotgun (WGS) entry which is preliminary data.</text>
</comment>
<evidence type="ECO:0000313" key="3">
    <source>
        <dbReference type="Proteomes" id="UP000019487"/>
    </source>
</evidence>
<dbReference type="HOGENOM" id="CLU_2400946_0_0_1"/>